<keyword evidence="4" id="KW-0862">Zinc</keyword>
<evidence type="ECO:0000256" key="5">
    <source>
        <dbReference type="ARBA" id="ARBA00023242"/>
    </source>
</evidence>
<feature type="compositionally biased region" description="Polar residues" evidence="7">
    <location>
        <begin position="205"/>
        <end position="224"/>
    </location>
</feature>
<reference evidence="10" key="2">
    <citation type="submission" date="2025-08" db="UniProtKB">
        <authorList>
            <consortium name="RefSeq"/>
        </authorList>
    </citation>
    <scope>IDENTIFICATION</scope>
    <source>
        <tissue evidence="10">Adult</tissue>
    </source>
</reference>
<dbReference type="SUPFAM" id="SSF56954">
    <property type="entry name" value="Outer membrane efflux proteins (OEP)"/>
    <property type="match status" value="1"/>
</dbReference>
<evidence type="ECO:0000313" key="9">
    <source>
        <dbReference type="Proteomes" id="UP001652620"/>
    </source>
</evidence>
<feature type="domain" description="BED-type" evidence="8">
    <location>
        <begin position="6"/>
        <end position="65"/>
    </location>
</feature>
<keyword evidence="9" id="KW-1185">Reference proteome</keyword>
<evidence type="ECO:0000256" key="7">
    <source>
        <dbReference type="SAM" id="MobiDB-lite"/>
    </source>
</evidence>
<protein>
    <submittedName>
        <fullName evidence="10">BUB3-interacting and GLEBS motif-containing protein ZNF207 isoform X2</fullName>
    </submittedName>
</protein>
<evidence type="ECO:0000256" key="2">
    <source>
        <dbReference type="ARBA" id="ARBA00022723"/>
    </source>
</evidence>
<dbReference type="PROSITE" id="PS00028">
    <property type="entry name" value="ZINC_FINGER_C2H2_1"/>
    <property type="match status" value="2"/>
</dbReference>
<dbReference type="SMART" id="SM00355">
    <property type="entry name" value="ZnF_C2H2"/>
    <property type="match status" value="2"/>
</dbReference>
<keyword evidence="5" id="KW-0539">Nucleus</keyword>
<dbReference type="PANTHER" id="PTHR23215">
    <property type="entry name" value="ZINC FINGER PROTEIN 207"/>
    <property type="match status" value="1"/>
</dbReference>
<evidence type="ECO:0000256" key="3">
    <source>
        <dbReference type="ARBA" id="ARBA00022771"/>
    </source>
</evidence>
<dbReference type="RefSeq" id="XP_049306394.1">
    <property type="nucleotide sequence ID" value="XM_049450437.1"/>
</dbReference>
<feature type="compositionally biased region" description="Basic and acidic residues" evidence="7">
    <location>
        <begin position="88"/>
        <end position="116"/>
    </location>
</feature>
<proteinExistence type="predicted"/>
<dbReference type="PANTHER" id="PTHR23215:SF0">
    <property type="entry name" value="BUB3-INTERACTING AND GLEBS MOTIF-CONTAINING PROTEIN ZNF207"/>
    <property type="match status" value="1"/>
</dbReference>
<evidence type="ECO:0000313" key="10">
    <source>
        <dbReference type="RefSeq" id="XP_049306394.1"/>
    </source>
</evidence>
<sequence length="455" mass="48704">MGRKKKKASKPWCWYCNREFDDEKILVQHQKAKHFKCHICHKKLYTGPGLSIHCMQVHKETVDKVPNSLPNRSNIEIEIFGMDGIPTEDVREHERQKNGGKSDSDDDEPAAKKKVEIPLTAPPPMMMPPSMMQPMIGQYAPMGLMSNMPPMAPMPPFLGPGGIPMMPPHMMPPRPLFPATMAATTSAAAVHAPIVPQKPTFPAYSNATISAPPTTNNQSATGSSAAPHETSKAPAVLAVGNSSSITSKIMHPPEDLSLEELRARKPKYQKSYNCVGSNNHNQRITSIGTRNINTGVSSGSSTTIPTNSSTSSAAAAQAAAISKAQEAAAMVAVAQVQAAQVQAQVHAQAQAHVQAAQAHAHAHAAAQVQAAQVQAQVAQAQAHAQAQVAQAVAAQQQQQQKQLEDLNRAVILQRLQATRPGHPPTALGTAAGATVGMILQYYTSKHQQLKEYKVP</sequence>
<dbReference type="InterPro" id="IPR013087">
    <property type="entry name" value="Znf_C2H2_type"/>
</dbReference>
<keyword evidence="2" id="KW-0479">Metal-binding</keyword>
<evidence type="ECO:0000256" key="6">
    <source>
        <dbReference type="PROSITE-ProRule" id="PRU00027"/>
    </source>
</evidence>
<evidence type="ECO:0000259" key="8">
    <source>
        <dbReference type="PROSITE" id="PS50808"/>
    </source>
</evidence>
<accession>A0ABM3JAY6</accession>
<reference evidence="9" key="1">
    <citation type="submission" date="2025-05" db="UniProtKB">
        <authorList>
            <consortium name="RefSeq"/>
        </authorList>
    </citation>
    <scope>NUCLEOTIDE SEQUENCE [LARGE SCALE GENOMIC DNA]</scope>
</reference>
<dbReference type="Proteomes" id="UP001652620">
    <property type="component" value="Chromosome 1"/>
</dbReference>
<organism evidence="9 10">
    <name type="scientific">Bactrocera dorsalis</name>
    <name type="common">Oriental fruit fly</name>
    <name type="synonym">Dacus dorsalis</name>
    <dbReference type="NCBI Taxonomy" id="27457"/>
    <lineage>
        <taxon>Eukaryota</taxon>
        <taxon>Metazoa</taxon>
        <taxon>Ecdysozoa</taxon>
        <taxon>Arthropoda</taxon>
        <taxon>Hexapoda</taxon>
        <taxon>Insecta</taxon>
        <taxon>Pterygota</taxon>
        <taxon>Neoptera</taxon>
        <taxon>Endopterygota</taxon>
        <taxon>Diptera</taxon>
        <taxon>Brachycera</taxon>
        <taxon>Muscomorpha</taxon>
        <taxon>Tephritoidea</taxon>
        <taxon>Tephritidae</taxon>
        <taxon>Bactrocera</taxon>
        <taxon>Bactrocera</taxon>
    </lineage>
</organism>
<gene>
    <name evidence="10" type="primary">LOC105224561</name>
</gene>
<dbReference type="PROSITE" id="PS50808">
    <property type="entry name" value="ZF_BED"/>
    <property type="match status" value="1"/>
</dbReference>
<dbReference type="InterPro" id="IPR003656">
    <property type="entry name" value="Znf_BED"/>
</dbReference>
<dbReference type="GeneID" id="105224561"/>
<feature type="region of interest" description="Disordered" evidence="7">
    <location>
        <begin position="87"/>
        <end position="125"/>
    </location>
</feature>
<name>A0ABM3JAY6_BACDO</name>
<comment type="subcellular location">
    <subcellularLocation>
        <location evidence="1">Nucleus</location>
    </subcellularLocation>
</comment>
<evidence type="ECO:0000256" key="1">
    <source>
        <dbReference type="ARBA" id="ARBA00004123"/>
    </source>
</evidence>
<dbReference type="CDD" id="cd20908">
    <property type="entry name" value="SUF4-like"/>
    <property type="match status" value="1"/>
</dbReference>
<evidence type="ECO:0000256" key="4">
    <source>
        <dbReference type="ARBA" id="ARBA00022833"/>
    </source>
</evidence>
<feature type="region of interest" description="Disordered" evidence="7">
    <location>
        <begin position="205"/>
        <end position="233"/>
    </location>
</feature>
<keyword evidence="3 6" id="KW-0863">Zinc-finger</keyword>